<protein>
    <recommendedName>
        <fullName evidence="4">Peptidase A1 domain-containing protein</fullName>
    </recommendedName>
</protein>
<dbReference type="eggNOG" id="KOG1339">
    <property type="taxonomic scope" value="Eukaryota"/>
</dbReference>
<dbReference type="PROSITE" id="PS51767">
    <property type="entry name" value="PEPTIDASE_A1"/>
    <property type="match status" value="1"/>
</dbReference>
<dbReference type="CDD" id="cd05471">
    <property type="entry name" value="pepsin_like"/>
    <property type="match status" value="1"/>
</dbReference>
<dbReference type="GO" id="GO:0006508">
    <property type="term" value="P:proteolysis"/>
    <property type="evidence" value="ECO:0007669"/>
    <property type="project" value="InterPro"/>
</dbReference>
<dbReference type="GeneID" id="19235557"/>
<name>U1G2J6_ENDPU</name>
<dbReference type="SUPFAM" id="SSF50630">
    <property type="entry name" value="Acid proteases"/>
    <property type="match status" value="1"/>
</dbReference>
<comment type="similarity">
    <text evidence="1">Belongs to the peptidase A1 family.</text>
</comment>
<gene>
    <name evidence="5" type="ORF">EPUS_00496</name>
</gene>
<sequence>MHMSLRNTLLASSSLSSFAFVSGSPARQRAAEAVSYDLPLTWSSFGFLSSHMSLGTPPQQITTFVDWTWISQYVFTTTCHGVADKPFDCFAKEQSIFNQSQSSTFLDESYLYPSRTWNPNHFFFYEDLTVDYASDIGVVGPSSARLTIQTADFQFDISDAPYPLTGVYGLSPVFKADNRSMQSPFYQAWSAGAWPEPFVAFHYCYNGSVDTTKSTCGGYDGLQTLGGFNMSLIDGEMSWYDIVFFTDVNEIDFEYSPPIYNYWTLQLTELSLGDKVQALNKSRGAGAIFDHASYGRGAPLSVNAYEELISISGATPIALDSPPNNGNQSFYEVDCDRVEALPPIKYRFGGSERPWEIVPSNYVETINDTCVLNVRTLGDGDMIAGNFGETFAKDKYIVFDFEKLKVGLADVRW</sequence>
<dbReference type="InterPro" id="IPR033121">
    <property type="entry name" value="PEPTIDASE_A1"/>
</dbReference>
<dbReference type="OMA" id="FVDWTWI"/>
<evidence type="ECO:0000256" key="1">
    <source>
        <dbReference type="ARBA" id="ARBA00007447"/>
    </source>
</evidence>
<evidence type="ECO:0000256" key="2">
    <source>
        <dbReference type="PIRSR" id="PIRSR601461-2"/>
    </source>
</evidence>
<accession>U1G2J6</accession>
<feature type="signal peptide" evidence="3">
    <location>
        <begin position="1"/>
        <end position="23"/>
    </location>
</feature>
<dbReference type="Gene3D" id="2.40.70.10">
    <property type="entry name" value="Acid Proteases"/>
    <property type="match status" value="2"/>
</dbReference>
<dbReference type="EMBL" id="KE721204">
    <property type="protein sequence ID" value="ERF71507.1"/>
    <property type="molecule type" value="Genomic_DNA"/>
</dbReference>
<evidence type="ECO:0000259" key="4">
    <source>
        <dbReference type="PROSITE" id="PS51767"/>
    </source>
</evidence>
<dbReference type="InterPro" id="IPR001461">
    <property type="entry name" value="Aspartic_peptidase_A1"/>
</dbReference>
<evidence type="ECO:0000313" key="5">
    <source>
        <dbReference type="EMBL" id="ERF71507.1"/>
    </source>
</evidence>
<dbReference type="Proteomes" id="UP000019373">
    <property type="component" value="Unassembled WGS sequence"/>
</dbReference>
<feature type="disulfide bond" evidence="2">
    <location>
        <begin position="335"/>
        <end position="370"/>
    </location>
</feature>
<keyword evidence="3" id="KW-0732">Signal</keyword>
<dbReference type="AlphaFoldDB" id="U1G2J6"/>
<dbReference type="HOGENOM" id="CLU_039077_0_0_1"/>
<organism evidence="5 6">
    <name type="scientific">Endocarpon pusillum (strain Z07020 / HMAS-L-300199)</name>
    <name type="common">Lichen-forming fungus</name>
    <dbReference type="NCBI Taxonomy" id="1263415"/>
    <lineage>
        <taxon>Eukaryota</taxon>
        <taxon>Fungi</taxon>
        <taxon>Dikarya</taxon>
        <taxon>Ascomycota</taxon>
        <taxon>Pezizomycotina</taxon>
        <taxon>Eurotiomycetes</taxon>
        <taxon>Chaetothyriomycetidae</taxon>
        <taxon>Verrucariales</taxon>
        <taxon>Verrucariaceae</taxon>
        <taxon>Endocarpon</taxon>
    </lineage>
</organism>
<dbReference type="InterPro" id="IPR034164">
    <property type="entry name" value="Pepsin-like_dom"/>
</dbReference>
<dbReference type="PANTHER" id="PTHR47966">
    <property type="entry name" value="BETA-SITE APP-CLEAVING ENZYME, ISOFORM A-RELATED"/>
    <property type="match status" value="1"/>
</dbReference>
<reference evidence="6" key="1">
    <citation type="journal article" date="2014" name="BMC Genomics">
        <title>Genome characteristics reveal the impact of lichenization on lichen-forming fungus Endocarpon pusillum Hedwig (Verrucariales, Ascomycota).</title>
        <authorList>
            <person name="Wang Y.-Y."/>
            <person name="Liu B."/>
            <person name="Zhang X.-Y."/>
            <person name="Zhou Q.-M."/>
            <person name="Zhang T."/>
            <person name="Li H."/>
            <person name="Yu Y.-F."/>
            <person name="Zhang X.-L."/>
            <person name="Hao X.-Y."/>
            <person name="Wang M."/>
            <person name="Wang L."/>
            <person name="Wei J.-C."/>
        </authorList>
    </citation>
    <scope>NUCLEOTIDE SEQUENCE [LARGE SCALE GENOMIC DNA]</scope>
    <source>
        <strain evidence="6">Z07020 / HMAS-L-300199</strain>
    </source>
</reference>
<dbReference type="PANTHER" id="PTHR47966:SF51">
    <property type="entry name" value="BETA-SITE APP-CLEAVING ENZYME, ISOFORM A-RELATED"/>
    <property type="match status" value="1"/>
</dbReference>
<keyword evidence="6" id="KW-1185">Reference proteome</keyword>
<dbReference type="GO" id="GO:0004190">
    <property type="term" value="F:aspartic-type endopeptidase activity"/>
    <property type="evidence" value="ECO:0007669"/>
    <property type="project" value="InterPro"/>
</dbReference>
<feature type="chain" id="PRO_5004611582" description="Peptidase A1 domain-containing protein" evidence="3">
    <location>
        <begin position="24"/>
        <end position="413"/>
    </location>
</feature>
<dbReference type="RefSeq" id="XP_007802716.1">
    <property type="nucleotide sequence ID" value="XM_007804525.1"/>
</dbReference>
<dbReference type="Pfam" id="PF00026">
    <property type="entry name" value="Asp"/>
    <property type="match status" value="1"/>
</dbReference>
<keyword evidence="2" id="KW-1015">Disulfide bond</keyword>
<feature type="domain" description="Peptidase A1" evidence="4">
    <location>
        <begin position="48"/>
        <end position="409"/>
    </location>
</feature>
<dbReference type="OrthoDB" id="771136at2759"/>
<proteinExistence type="inferred from homology"/>
<dbReference type="InterPro" id="IPR021109">
    <property type="entry name" value="Peptidase_aspartic_dom_sf"/>
</dbReference>
<evidence type="ECO:0000313" key="6">
    <source>
        <dbReference type="Proteomes" id="UP000019373"/>
    </source>
</evidence>
<evidence type="ECO:0000256" key="3">
    <source>
        <dbReference type="SAM" id="SignalP"/>
    </source>
</evidence>